<dbReference type="eggNOG" id="ENOG502QU63">
    <property type="taxonomic scope" value="Eukaryota"/>
</dbReference>
<evidence type="ECO:0000313" key="2">
    <source>
        <dbReference type="Proteomes" id="UP000006310"/>
    </source>
</evidence>
<dbReference type="GO" id="GO:0030915">
    <property type="term" value="C:Smc5-Smc6 complex"/>
    <property type="evidence" value="ECO:0007669"/>
    <property type="project" value="EnsemblFungi"/>
</dbReference>
<evidence type="ECO:0000313" key="1">
    <source>
        <dbReference type="EMBL" id="CCK68793.1"/>
    </source>
</evidence>
<reference evidence="1 2" key="1">
    <citation type="journal article" date="2011" name="Proc. Natl. Acad. Sci. U.S.A.">
        <title>Evolutionary erosion of yeast sex chromosomes by mating-type switching accidents.</title>
        <authorList>
            <person name="Gordon J.L."/>
            <person name="Armisen D."/>
            <person name="Proux-Wera E."/>
            <person name="Oheigeartaigh S.S."/>
            <person name="Byrne K.P."/>
            <person name="Wolfe K.H."/>
        </authorList>
    </citation>
    <scope>NUCLEOTIDE SEQUENCE [LARGE SCALE GENOMIC DNA]</scope>
    <source>
        <strain evidence="2">ATCC MYA-139 / BCRC 22969 / CBS 8797 / CCRC 22969 / KCTC 17520 / NBRC 10181 / NCYC 3082</strain>
    </source>
</reference>
<dbReference type="AlphaFoldDB" id="J7RGY0"/>
<reference evidence="2" key="2">
    <citation type="submission" date="2012-08" db="EMBL/GenBank/DDBJ databases">
        <title>Genome sequence of Kazachstania naganishii.</title>
        <authorList>
            <person name="Gordon J.L."/>
            <person name="Armisen D."/>
            <person name="Proux-Wera E."/>
            <person name="OhEigeartaigh S.S."/>
            <person name="Byrne K.P."/>
            <person name="Wolfe K.H."/>
        </authorList>
    </citation>
    <scope>NUCLEOTIDE SEQUENCE [LARGE SCALE GENOMIC DNA]</scope>
    <source>
        <strain evidence="2">ATCC MYA-139 / BCRC 22969 / CBS 8797 / CCRC 22969 / KCTC 17520 / NBRC 10181 / NCYC 3082</strain>
    </source>
</reference>
<dbReference type="OMA" id="LLRCQLF"/>
<dbReference type="GO" id="GO:0006281">
    <property type="term" value="P:DNA repair"/>
    <property type="evidence" value="ECO:0007669"/>
    <property type="project" value="EnsemblFungi"/>
</dbReference>
<dbReference type="GO" id="GO:0042030">
    <property type="term" value="F:ATPase inhibitor activity"/>
    <property type="evidence" value="ECO:0007669"/>
    <property type="project" value="EnsemblFungi"/>
</dbReference>
<name>J7RGY0_HUIN7</name>
<organism evidence="1 2">
    <name type="scientific">Huiozyma naganishii (strain ATCC MYA-139 / BCRC 22969 / CBS 8797 / KCTC 17520 / NBRC 10181 / NCYC 3082 / Yp74L-3)</name>
    <name type="common">Yeast</name>
    <name type="synonym">Kazachstania naganishii</name>
    <dbReference type="NCBI Taxonomy" id="1071383"/>
    <lineage>
        <taxon>Eukaryota</taxon>
        <taxon>Fungi</taxon>
        <taxon>Dikarya</taxon>
        <taxon>Ascomycota</taxon>
        <taxon>Saccharomycotina</taxon>
        <taxon>Saccharomycetes</taxon>
        <taxon>Saccharomycetales</taxon>
        <taxon>Saccharomycetaceae</taxon>
        <taxon>Huiozyma</taxon>
    </lineage>
</organism>
<dbReference type="STRING" id="1071383.J7RGY0"/>
<dbReference type="InterPro" id="IPR014803">
    <property type="entry name" value="DNA_repair_Nse5/Nse6"/>
</dbReference>
<dbReference type="GO" id="GO:0019789">
    <property type="term" value="F:SUMO transferase activity"/>
    <property type="evidence" value="ECO:0007669"/>
    <property type="project" value="EnsemblFungi"/>
</dbReference>
<sequence length="517" mass="61218">MDSCHSSVRYVSGGKDDLLKHYHVELTEKCLRTFEILNSFSLLDNYDGVLLFLEYQIYNANCQLDIPVVPFDVILVLFTLVTISEHYKEPQLRDNDPYNVCRQPLNRRAVKILRFYVNLLKEFDVEAHGRYNLELLRCQFFFALDCLIPHGHHPRNWNSKLQNPYKSYISLLTKKEHVLNNQLLHLKLSKRGEFVNMLRWTLACSLDERVTYFMSAHEIWDPIVNLLLDLLDLRQKYFVLNEITLSKKKKRTFVQRLSESPSVKFLKIIDTFHFGPLFTEYLFTGCNDDRTRNKTIKPVYNDETQLSQAFVPRFKYPKSYILEKSMKLRKRLLVACFNLLITVPRGHRLCTIHLETDDFLNNLSWELIGLKSIEYFQAFFKTYDRERELAFMPVINEKIINDITDLKFNLVDQIVSIRNFLKEWTSVIHSYLLLKLQELSKAGVVLEIYQIQTCLLALFEYFEFIHEKDGIKKSKFVCILRDIITAWDTAVEKSITKVISPQTKEGFMLSKHFIYYL</sequence>
<keyword evidence="2" id="KW-1185">Reference proteome</keyword>
<protein>
    <submittedName>
        <fullName evidence="1">Uncharacterized protein</fullName>
    </submittedName>
</protein>
<proteinExistence type="predicted"/>
<dbReference type="RefSeq" id="XP_022463039.1">
    <property type="nucleotide sequence ID" value="XM_022611651.1"/>
</dbReference>
<dbReference type="Proteomes" id="UP000006310">
    <property type="component" value="Chromosome 2"/>
</dbReference>
<dbReference type="KEGG" id="kng:KNAG_0B03510"/>
<dbReference type="EMBL" id="HE978315">
    <property type="protein sequence ID" value="CCK68793.1"/>
    <property type="molecule type" value="Genomic_DNA"/>
</dbReference>
<gene>
    <name evidence="1" type="primary">KNAG0B03510</name>
    <name evidence="1" type="ordered locus">KNAG_0B03510</name>
</gene>
<dbReference type="OrthoDB" id="4050598at2759"/>
<dbReference type="HOGENOM" id="CLU_035923_0_0_1"/>
<dbReference type="Pfam" id="PF08691">
    <property type="entry name" value="Nse5"/>
    <property type="match status" value="2"/>
</dbReference>
<dbReference type="GeneID" id="34524443"/>
<accession>J7RGY0</accession>